<gene>
    <name evidence="1" type="ORF">GLOINDRAFT_23729</name>
</gene>
<dbReference type="HOGENOM" id="CLU_1468950_0_0_1"/>
<protein>
    <submittedName>
        <fullName evidence="1">Uncharacterized protein</fullName>
    </submittedName>
</protein>
<evidence type="ECO:0000313" key="1">
    <source>
        <dbReference type="EMBL" id="ESA15594.1"/>
    </source>
</evidence>
<organism evidence="1">
    <name type="scientific">Rhizophagus irregularis (strain DAOM 181602 / DAOM 197198 / MUCL 43194)</name>
    <name type="common">Arbuscular mycorrhizal fungus</name>
    <name type="synonym">Glomus intraradices</name>
    <dbReference type="NCBI Taxonomy" id="747089"/>
    <lineage>
        <taxon>Eukaryota</taxon>
        <taxon>Fungi</taxon>
        <taxon>Fungi incertae sedis</taxon>
        <taxon>Mucoromycota</taxon>
        <taxon>Glomeromycotina</taxon>
        <taxon>Glomeromycetes</taxon>
        <taxon>Glomerales</taxon>
        <taxon>Glomeraceae</taxon>
        <taxon>Rhizophagus</taxon>
    </lineage>
</organism>
<reference evidence="1" key="1">
    <citation type="submission" date="2013-07" db="EMBL/GenBank/DDBJ databases">
        <title>The genome of an arbuscular mycorrhizal fungus provides insights into the evolution of the oldest plant symbiosis.</title>
        <authorList>
            <consortium name="DOE Joint Genome Institute"/>
            <person name="Tisserant E."/>
            <person name="Malbreil M."/>
            <person name="Kuo A."/>
            <person name="Kohler A."/>
            <person name="Symeonidi A."/>
            <person name="Balestrini R."/>
            <person name="Charron P."/>
            <person name="Duensing N."/>
            <person name="Frei-dit-Frey N."/>
            <person name="Gianinazzi-Pearson V."/>
            <person name="Gilbert B."/>
            <person name="Handa Y."/>
            <person name="Hijri M."/>
            <person name="Kaul R."/>
            <person name="Kawaguchi M."/>
            <person name="Krajinski F."/>
            <person name="Lammers P."/>
            <person name="Lapierre D."/>
            <person name="Masclaux F.G."/>
            <person name="Murat C."/>
            <person name="Morin E."/>
            <person name="Ndikumana S."/>
            <person name="Pagni M."/>
            <person name="Petitpierre D."/>
            <person name="Requena N."/>
            <person name="Rosikiewicz P."/>
            <person name="Riley R."/>
            <person name="Saito K."/>
            <person name="San Clemente H."/>
            <person name="Shapiro H."/>
            <person name="van Tuinen D."/>
            <person name="Becard G."/>
            <person name="Bonfante P."/>
            <person name="Paszkowski U."/>
            <person name="Shachar-Hill Y."/>
            <person name="Young J.P."/>
            <person name="Sanders I.R."/>
            <person name="Henrissat B."/>
            <person name="Rensing S.A."/>
            <person name="Grigoriev I.V."/>
            <person name="Corradi N."/>
            <person name="Roux C."/>
            <person name="Martin F."/>
        </authorList>
    </citation>
    <scope>NUCLEOTIDE SEQUENCE</scope>
    <source>
        <strain evidence="1">DAOM 197198</strain>
    </source>
</reference>
<name>U9U5E3_RHIID</name>
<proteinExistence type="predicted"/>
<dbReference type="AlphaFoldDB" id="U9U5E3"/>
<accession>U9U5E3</accession>
<sequence>MEALQEYENDDYIAEFSRNISLINDADNDNIDSSGDINEIEEIQENIRGRGREWKDWSSEVENAIDDDIISIGERDDKHNENNNSNFNINLNFNKNINLTSNKRRICSGLYSAKISVYINCTSANFGSSCHVETIAKEIWKNRFKKRFSRKKLNLKEKKILNRQIYAENLQQQDNNSKEIKTYM</sequence>
<dbReference type="EMBL" id="KI281855">
    <property type="protein sequence ID" value="ESA15594.1"/>
    <property type="molecule type" value="Genomic_DNA"/>
</dbReference>